<dbReference type="RefSeq" id="WP_341367299.1">
    <property type="nucleotide sequence ID" value="NZ_CP150951.2"/>
</dbReference>
<keyword evidence="4" id="KW-1185">Reference proteome</keyword>
<dbReference type="InterPro" id="IPR011990">
    <property type="entry name" value="TPR-like_helical_dom_sf"/>
</dbReference>
<keyword evidence="2" id="KW-0802">TPR repeat</keyword>
<dbReference type="Gene3D" id="1.25.40.10">
    <property type="entry name" value="Tetratricopeptide repeat domain"/>
    <property type="match status" value="1"/>
</dbReference>
<organism evidence="3 4">
    <name type="scientific">Yoonia phaeophyticola</name>
    <dbReference type="NCBI Taxonomy" id="3137369"/>
    <lineage>
        <taxon>Bacteria</taxon>
        <taxon>Pseudomonadati</taxon>
        <taxon>Pseudomonadota</taxon>
        <taxon>Alphaproteobacteria</taxon>
        <taxon>Rhodobacterales</taxon>
        <taxon>Paracoccaceae</taxon>
        <taxon>Yoonia</taxon>
    </lineage>
</organism>
<evidence type="ECO:0000313" key="4">
    <source>
        <dbReference type="Proteomes" id="UP001440612"/>
    </source>
</evidence>
<dbReference type="Proteomes" id="UP001440612">
    <property type="component" value="Chromosome"/>
</dbReference>
<evidence type="ECO:0000256" key="2">
    <source>
        <dbReference type="ARBA" id="ARBA00022803"/>
    </source>
</evidence>
<dbReference type="SUPFAM" id="SSF48452">
    <property type="entry name" value="TPR-like"/>
    <property type="match status" value="1"/>
</dbReference>
<name>A0ABZ2V7J5_9RHOB</name>
<reference evidence="4" key="1">
    <citation type="submission" date="2024-04" db="EMBL/GenBank/DDBJ databases">
        <title>Phylogenomic analyses of a clade within the roseobacter group suggest taxonomic reassignments of species of the genera Aestuariivita, Citreicella, Loktanella, Nautella, Pelagibaca, Ruegeria, Thalassobius, Thiobacimonas and Tropicibacter, and the proposal o.</title>
        <authorList>
            <person name="Jeon C.O."/>
        </authorList>
    </citation>
    <scope>NUCLEOTIDE SEQUENCE [LARGE SCALE GENOMIC DNA]</scope>
    <source>
        <strain evidence="4">BS5-3</strain>
    </source>
</reference>
<accession>A0ABZ2V7J5</accession>
<keyword evidence="1" id="KW-0677">Repeat</keyword>
<sequence length="156" mass="16624">MIDSNEQGQTDAPASALLLDGAFAKELGLGTRELDTALAAANAKLQAGNHDKALSMYAMLVLCRPQNVNYQCALANCALKMQEYEMALQAASAAVALDPRDCRGYYLSGAACFGLGHLDEAREDIADALSFAEGSPHRDVLEASRRLDMQLNASLT</sequence>
<dbReference type="EMBL" id="CP150951">
    <property type="protein sequence ID" value="WZC49188.1"/>
    <property type="molecule type" value="Genomic_DNA"/>
</dbReference>
<proteinExistence type="predicted"/>
<dbReference type="SMART" id="SM00028">
    <property type="entry name" value="TPR"/>
    <property type="match status" value="3"/>
</dbReference>
<evidence type="ECO:0000313" key="3">
    <source>
        <dbReference type="EMBL" id="WZC49188.1"/>
    </source>
</evidence>
<dbReference type="InterPro" id="IPR019734">
    <property type="entry name" value="TPR_rpt"/>
</dbReference>
<evidence type="ECO:0008006" key="5">
    <source>
        <dbReference type="Google" id="ProtNLM"/>
    </source>
</evidence>
<dbReference type="PANTHER" id="PTHR22904:SF523">
    <property type="entry name" value="STRESS-INDUCED-PHOSPHOPROTEIN 1"/>
    <property type="match status" value="1"/>
</dbReference>
<evidence type="ECO:0000256" key="1">
    <source>
        <dbReference type="ARBA" id="ARBA00022737"/>
    </source>
</evidence>
<gene>
    <name evidence="3" type="ORF">AABB29_00570</name>
</gene>
<dbReference type="PANTHER" id="PTHR22904">
    <property type="entry name" value="TPR REPEAT CONTAINING PROTEIN"/>
    <property type="match status" value="1"/>
</dbReference>
<protein>
    <recommendedName>
        <fullName evidence="5">Tetratricopeptide repeat protein</fullName>
    </recommendedName>
</protein>